<keyword evidence="9 11" id="KW-0472">Membrane</keyword>
<keyword evidence="5 11" id="KW-0812">Transmembrane</keyword>
<keyword evidence="8" id="KW-0496">Mitochondrion</keyword>
<evidence type="ECO:0000256" key="2">
    <source>
        <dbReference type="ARBA" id="ARBA00004434"/>
    </source>
</evidence>
<dbReference type="EMBL" id="OX395143">
    <property type="protein sequence ID" value="CAI5798197.1"/>
    <property type="molecule type" value="Genomic_DNA"/>
</dbReference>
<accession>A0AA35LL29</accession>
<dbReference type="InterPro" id="IPR027896">
    <property type="entry name" value="UQCC3"/>
</dbReference>
<keyword evidence="13" id="KW-1185">Reference proteome</keyword>
<keyword evidence="7 11" id="KW-1133">Transmembrane helix</keyword>
<evidence type="ECO:0000256" key="9">
    <source>
        <dbReference type="ARBA" id="ARBA00023136"/>
    </source>
</evidence>
<evidence type="ECO:0000313" key="13">
    <source>
        <dbReference type="Proteomes" id="UP001178461"/>
    </source>
</evidence>
<evidence type="ECO:0000313" key="12">
    <source>
        <dbReference type="EMBL" id="CAI5798197.1"/>
    </source>
</evidence>
<dbReference type="PANTHER" id="PTHR36465:SF1">
    <property type="entry name" value="UBIQUINOL-CYTOCHROME-C REDUCTASE COMPLEX ASSEMBLY FACTOR 3"/>
    <property type="match status" value="1"/>
</dbReference>
<sequence length="83" mass="9294">MEAAYRVAKGILFVAGFTGAGLVLWAVVAPDEARRKEMAKEFADATPQVLTERQKHNAMVMEILKEAAKTDENVAHKPWPWKK</sequence>
<keyword evidence="6" id="KW-0999">Mitochondrion inner membrane</keyword>
<evidence type="ECO:0000256" key="1">
    <source>
        <dbReference type="ARBA" id="ARBA00002879"/>
    </source>
</evidence>
<comment type="subcellular location">
    <subcellularLocation>
        <location evidence="2">Mitochondrion inner membrane</location>
        <topology evidence="2">Single-pass membrane protein</topology>
    </subcellularLocation>
</comment>
<dbReference type="Proteomes" id="UP001178461">
    <property type="component" value="Chromosome 16"/>
</dbReference>
<evidence type="ECO:0000256" key="7">
    <source>
        <dbReference type="ARBA" id="ARBA00022989"/>
    </source>
</evidence>
<dbReference type="AlphaFoldDB" id="A0AA35LL29"/>
<evidence type="ECO:0000256" key="8">
    <source>
        <dbReference type="ARBA" id="ARBA00023128"/>
    </source>
</evidence>
<name>A0AA35LL29_9SAUR</name>
<evidence type="ECO:0000256" key="11">
    <source>
        <dbReference type="SAM" id="Phobius"/>
    </source>
</evidence>
<dbReference type="Pfam" id="PF15141">
    <property type="entry name" value="UQCC3"/>
    <property type="match status" value="1"/>
</dbReference>
<feature type="transmembrane region" description="Helical" evidence="11">
    <location>
        <begin position="6"/>
        <end position="28"/>
    </location>
</feature>
<comment type="function">
    <text evidence="1">Required for the assembly of the ubiquinol-cytochrome c reductase complex (mitochondrial respiratory chain complex III or cytochrome b-c1 complex), mediating cytochrome b recruitment and probably stabilization within the complex. Thereby, plays an important role in ATP production by mitochondria. Cardiolipin-binding protein, it may also control the cardiolipin composition of mitochondria membranes and their morphology.</text>
</comment>
<comment type="similarity">
    <text evidence="3">Belongs to the UQCC3 family.</text>
</comment>
<dbReference type="GO" id="GO:0005743">
    <property type="term" value="C:mitochondrial inner membrane"/>
    <property type="evidence" value="ECO:0007669"/>
    <property type="project" value="UniProtKB-SubCell"/>
</dbReference>
<keyword evidence="10" id="KW-0066">ATP synthesis</keyword>
<protein>
    <recommendedName>
        <fullName evidence="4">Ubiquinol-cytochrome-c reductase complex assembly factor 3</fullName>
    </recommendedName>
</protein>
<reference evidence="12" key="1">
    <citation type="submission" date="2022-12" db="EMBL/GenBank/DDBJ databases">
        <authorList>
            <person name="Alioto T."/>
            <person name="Alioto T."/>
            <person name="Gomez Garrido J."/>
        </authorList>
    </citation>
    <scope>NUCLEOTIDE SEQUENCE</scope>
</reference>
<dbReference type="PANTHER" id="PTHR36465">
    <property type="entry name" value="UBIQUINOL-CYTOCHROME-C REDUCTASE COMPLEX ASSEMBLY FACTOR 3"/>
    <property type="match status" value="1"/>
</dbReference>
<dbReference type="GO" id="GO:0006754">
    <property type="term" value="P:ATP biosynthetic process"/>
    <property type="evidence" value="ECO:0007669"/>
    <property type="project" value="UniProtKB-KW"/>
</dbReference>
<dbReference type="GO" id="GO:0034551">
    <property type="term" value="P:mitochondrial respiratory chain complex III assembly"/>
    <property type="evidence" value="ECO:0007669"/>
    <property type="project" value="InterPro"/>
</dbReference>
<evidence type="ECO:0000256" key="5">
    <source>
        <dbReference type="ARBA" id="ARBA00022692"/>
    </source>
</evidence>
<gene>
    <name evidence="12" type="ORF">PODLI_1B015233</name>
</gene>
<organism evidence="12 13">
    <name type="scientific">Podarcis lilfordi</name>
    <name type="common">Lilford's wall lizard</name>
    <dbReference type="NCBI Taxonomy" id="74358"/>
    <lineage>
        <taxon>Eukaryota</taxon>
        <taxon>Metazoa</taxon>
        <taxon>Chordata</taxon>
        <taxon>Craniata</taxon>
        <taxon>Vertebrata</taxon>
        <taxon>Euteleostomi</taxon>
        <taxon>Lepidosauria</taxon>
        <taxon>Squamata</taxon>
        <taxon>Bifurcata</taxon>
        <taxon>Unidentata</taxon>
        <taxon>Episquamata</taxon>
        <taxon>Laterata</taxon>
        <taxon>Lacertibaenia</taxon>
        <taxon>Lacertidae</taxon>
        <taxon>Podarcis</taxon>
    </lineage>
</organism>
<evidence type="ECO:0000256" key="10">
    <source>
        <dbReference type="ARBA" id="ARBA00023310"/>
    </source>
</evidence>
<evidence type="ECO:0000256" key="3">
    <source>
        <dbReference type="ARBA" id="ARBA00006970"/>
    </source>
</evidence>
<evidence type="ECO:0000256" key="4">
    <source>
        <dbReference type="ARBA" id="ARBA00016475"/>
    </source>
</evidence>
<proteinExistence type="inferred from homology"/>
<evidence type="ECO:0000256" key="6">
    <source>
        <dbReference type="ARBA" id="ARBA00022792"/>
    </source>
</evidence>